<dbReference type="NCBIfam" id="TIGR04183">
    <property type="entry name" value="Por_Secre_tail"/>
    <property type="match status" value="1"/>
</dbReference>
<evidence type="ECO:0000313" key="4">
    <source>
        <dbReference type="Proteomes" id="UP000808349"/>
    </source>
</evidence>
<dbReference type="InterPro" id="IPR026444">
    <property type="entry name" value="Secre_tail"/>
</dbReference>
<gene>
    <name evidence="3" type="ORF">IPO85_12190</name>
</gene>
<keyword evidence="1" id="KW-0732">Signal</keyword>
<dbReference type="InterPro" id="IPR015943">
    <property type="entry name" value="WD40/YVTN_repeat-like_dom_sf"/>
</dbReference>
<organism evidence="3 4">
    <name type="scientific">Candidatus Defluviibacterium haderslevense</name>
    <dbReference type="NCBI Taxonomy" id="2981993"/>
    <lineage>
        <taxon>Bacteria</taxon>
        <taxon>Pseudomonadati</taxon>
        <taxon>Bacteroidota</taxon>
        <taxon>Saprospiria</taxon>
        <taxon>Saprospirales</taxon>
        <taxon>Saprospiraceae</taxon>
        <taxon>Candidatus Defluviibacterium</taxon>
    </lineage>
</organism>
<sequence>MKSSSILLLITIFSCFEASYAQQNKWQLWATSLPQGTFPKLAIAKNHDIYYGLVGTASPKGIIYKSNTLLSNGHFEAMPIIPIPKSITNNIQEIICNDNNEPIVGIFRSDISEPFIFKYTFSNNSWLPVNVDHPPVLGAFCMAKSPNGNIWVGAKWSYIYISTDQGNSFKRIDETAIVKNNYPCYYPAWGGVPSDGAIYSLNVDHKGRLYAGTEGAGIIYSDDDGMSFHPADYYACQSQNASLKDSLSPMKALSFTGNLGALGFTKNDDLIFNGTNLWAFNWKQSLGFADMDQHKVYEVNGLSPYLISSGLQVTKIVTTDNGHIYLHSGSNSSTPKDSVGIYTSLDGINWHIFNDGISSVINGQSQGALAVDGNTVFFATHDGKIWKYDASATTSIQHQTTENNIKTFPNPARQKLYFEPQLEHNMISIYNPNASLVQTSTITNQQIDISYLPNGLYYYKIYLNNKILFGKFIKQHL</sequence>
<reference evidence="3 4" key="1">
    <citation type="submission" date="2020-10" db="EMBL/GenBank/DDBJ databases">
        <title>Connecting structure to function with the recovery of over 1000 high-quality activated sludge metagenome-assembled genomes encoding full-length rRNA genes using long-read sequencing.</title>
        <authorList>
            <person name="Singleton C.M."/>
            <person name="Petriglieri F."/>
            <person name="Kristensen J.M."/>
            <person name="Kirkegaard R.H."/>
            <person name="Michaelsen T.Y."/>
            <person name="Andersen M.H."/>
            <person name="Karst S.M."/>
            <person name="Dueholm M.S."/>
            <person name="Nielsen P.H."/>
            <person name="Albertsen M."/>
        </authorList>
    </citation>
    <scope>NUCLEOTIDE SEQUENCE [LARGE SCALE GENOMIC DNA]</scope>
    <source>
        <strain evidence="3">Ribe_18-Q3-R11-54_BAT3C.373</strain>
    </source>
</reference>
<dbReference type="PROSITE" id="PS51257">
    <property type="entry name" value="PROKAR_LIPOPROTEIN"/>
    <property type="match status" value="1"/>
</dbReference>
<dbReference type="Proteomes" id="UP000808349">
    <property type="component" value="Unassembled WGS sequence"/>
</dbReference>
<dbReference type="Gene3D" id="2.130.10.10">
    <property type="entry name" value="YVTN repeat-like/Quinoprotein amine dehydrogenase"/>
    <property type="match status" value="1"/>
</dbReference>
<name>A0A9D7SAS5_9BACT</name>
<dbReference type="EMBL" id="JADKFW010000008">
    <property type="protein sequence ID" value="MBK9718250.1"/>
    <property type="molecule type" value="Genomic_DNA"/>
</dbReference>
<feature type="chain" id="PRO_5038627269" evidence="1">
    <location>
        <begin position="22"/>
        <end position="477"/>
    </location>
</feature>
<comment type="caution">
    <text evidence="3">The sequence shown here is derived from an EMBL/GenBank/DDBJ whole genome shotgun (WGS) entry which is preliminary data.</text>
</comment>
<dbReference type="AlphaFoldDB" id="A0A9D7SAS5"/>
<feature type="signal peptide" evidence="1">
    <location>
        <begin position="1"/>
        <end position="21"/>
    </location>
</feature>
<dbReference type="InterPro" id="IPR036278">
    <property type="entry name" value="Sialidase_sf"/>
</dbReference>
<accession>A0A9D7SAS5</accession>
<evidence type="ECO:0000313" key="3">
    <source>
        <dbReference type="EMBL" id="MBK9718250.1"/>
    </source>
</evidence>
<dbReference type="Pfam" id="PF18962">
    <property type="entry name" value="Por_Secre_tail"/>
    <property type="match status" value="1"/>
</dbReference>
<proteinExistence type="predicted"/>
<evidence type="ECO:0000256" key="1">
    <source>
        <dbReference type="SAM" id="SignalP"/>
    </source>
</evidence>
<feature type="domain" description="Secretion system C-terminal sorting" evidence="2">
    <location>
        <begin position="408"/>
        <end position="472"/>
    </location>
</feature>
<dbReference type="SUPFAM" id="SSF50939">
    <property type="entry name" value="Sialidases"/>
    <property type="match status" value="1"/>
</dbReference>
<evidence type="ECO:0000259" key="2">
    <source>
        <dbReference type="Pfam" id="PF18962"/>
    </source>
</evidence>
<protein>
    <submittedName>
        <fullName evidence="3">T9SS type A sorting domain-containing protein</fullName>
    </submittedName>
</protein>